<name>A0ABQ2KGG5_9NOCA</name>
<dbReference type="Proteomes" id="UP000658127">
    <property type="component" value="Unassembled WGS sequence"/>
</dbReference>
<sequence length="71" mass="7468">MLGRWGAAMSAHARAVFGVWLLALIVLGAAAPSVFGALAGAGWQADSSESVRVRELAQRHFGGNSSARCRW</sequence>
<organism evidence="1 2">
    <name type="scientific">Nocardia rhizosphaerihabitans</name>
    <dbReference type="NCBI Taxonomy" id="1691570"/>
    <lineage>
        <taxon>Bacteria</taxon>
        <taxon>Bacillati</taxon>
        <taxon>Actinomycetota</taxon>
        <taxon>Actinomycetes</taxon>
        <taxon>Mycobacteriales</taxon>
        <taxon>Nocardiaceae</taxon>
        <taxon>Nocardia</taxon>
    </lineage>
</organism>
<protein>
    <submittedName>
        <fullName evidence="1">Uncharacterized protein</fullName>
    </submittedName>
</protein>
<accession>A0ABQ2KGG5</accession>
<comment type="caution">
    <text evidence="1">The sequence shown here is derived from an EMBL/GenBank/DDBJ whole genome shotgun (WGS) entry which is preliminary data.</text>
</comment>
<evidence type="ECO:0000313" key="1">
    <source>
        <dbReference type="EMBL" id="GGN81130.1"/>
    </source>
</evidence>
<keyword evidence="2" id="KW-1185">Reference proteome</keyword>
<evidence type="ECO:0000313" key="2">
    <source>
        <dbReference type="Proteomes" id="UP000658127"/>
    </source>
</evidence>
<dbReference type="EMBL" id="BMNE01000003">
    <property type="protein sequence ID" value="GGN81130.1"/>
    <property type="molecule type" value="Genomic_DNA"/>
</dbReference>
<gene>
    <name evidence="1" type="ORF">GCM10011610_31210</name>
</gene>
<proteinExistence type="predicted"/>
<reference evidence="2" key="1">
    <citation type="journal article" date="2019" name="Int. J. Syst. Evol. Microbiol.">
        <title>The Global Catalogue of Microorganisms (GCM) 10K type strain sequencing project: providing services to taxonomists for standard genome sequencing and annotation.</title>
        <authorList>
            <consortium name="The Broad Institute Genomics Platform"/>
            <consortium name="The Broad Institute Genome Sequencing Center for Infectious Disease"/>
            <person name="Wu L."/>
            <person name="Ma J."/>
        </authorList>
    </citation>
    <scope>NUCLEOTIDE SEQUENCE [LARGE SCALE GENOMIC DNA]</scope>
    <source>
        <strain evidence="2">CGMCC 4.7329</strain>
    </source>
</reference>